<dbReference type="KEGG" id="vg:29125407"/>
<reference evidence="1 2" key="1">
    <citation type="submission" date="2015-08" db="EMBL/GenBank/DDBJ databases">
        <authorList>
            <person name="Babu N.S."/>
            <person name="Beckwith C.J."/>
            <person name="Beseler K.G."/>
            <person name="Brison A."/>
            <person name="Carone J.V."/>
            <person name="Caskin T.P."/>
            <person name="Diamond M."/>
            <person name="Durham M.E."/>
            <person name="Foxe J.M."/>
            <person name="Go M."/>
            <person name="Henderson B.A."/>
            <person name="Jones I.B."/>
            <person name="McGettigan J.A."/>
            <person name="Micheletti S.J."/>
            <person name="Nasrallah M.E."/>
            <person name="Ortiz D."/>
            <person name="Piller C.R."/>
            <person name="Privatt S.R."/>
            <person name="Schneider S.L."/>
            <person name="Sharp S."/>
            <person name="Smith T.C."/>
            <person name="Stanton J.D."/>
            <person name="Ullery H.E."/>
            <person name="Wilson R.J."/>
            <person name="Serrano M.G."/>
            <person name="Buck G."/>
            <person name="Lee V."/>
            <person name="Wang Y."/>
            <person name="Carvalho R."/>
            <person name="Voegtly L."/>
            <person name="Shi R."/>
            <person name="Duckworth R."/>
            <person name="Johnson A."/>
            <person name="Loviza R."/>
            <person name="Walstead R."/>
            <person name="Shah Z."/>
            <person name="Kiflezghi M."/>
            <person name="Wade K."/>
            <person name="Ball S.L."/>
            <person name="Bradley K.W."/>
            <person name="Asai D.J."/>
            <person name="Bowman C.A."/>
            <person name="Russell D.A."/>
            <person name="Pope W.H."/>
            <person name="Jacobs-Sera D."/>
            <person name="Hendrix R.W."/>
            <person name="Hatfull G.F."/>
        </authorList>
    </citation>
    <scope>NUCLEOTIDE SEQUENCE [LARGE SCALE GENOMIC DNA]</scope>
</reference>
<name>A0A127AWG5_9CAUD</name>
<accession>A0A127AWG5</accession>
<dbReference type="EMBL" id="KT624200">
    <property type="protein sequence ID" value="AMM45039.1"/>
    <property type="molecule type" value="Genomic_DNA"/>
</dbReference>
<dbReference type="GeneID" id="29125407"/>
<organism evidence="1 2">
    <name type="scientific">Bacillus phage SP-15</name>
    <dbReference type="NCBI Taxonomy" id="1792032"/>
    <lineage>
        <taxon>Viruses</taxon>
        <taxon>Duplodnaviria</taxon>
        <taxon>Heunggongvirae</taxon>
        <taxon>Uroviricota</taxon>
        <taxon>Caudoviricetes</taxon>
        <taxon>Thornevirus</taxon>
        <taxon>Thornevirus SP15</taxon>
    </lineage>
</organism>
<protein>
    <submittedName>
        <fullName evidence="1">Uncharacterized protein</fullName>
    </submittedName>
</protein>
<sequence>MAYLGTYIGELKGILTEKGSIAGVFEDFKKDRGLVGKVELTEEIKKDFSEYFADKVAERTNAKLKESAH</sequence>
<dbReference type="Proteomes" id="UP000203261">
    <property type="component" value="Segment"/>
</dbReference>
<gene>
    <name evidence="1" type="ORF">SP15_236</name>
</gene>
<evidence type="ECO:0000313" key="2">
    <source>
        <dbReference type="Proteomes" id="UP000203261"/>
    </source>
</evidence>
<evidence type="ECO:0000313" key="1">
    <source>
        <dbReference type="EMBL" id="AMM45039.1"/>
    </source>
</evidence>
<dbReference type="RefSeq" id="YP_009302628.1">
    <property type="nucleotide sequence ID" value="NC_031245.1"/>
</dbReference>
<proteinExistence type="predicted"/>
<keyword evidence="2" id="KW-1185">Reference proteome</keyword>